<feature type="transmembrane region" description="Helical" evidence="1">
    <location>
        <begin position="41"/>
        <end position="62"/>
    </location>
</feature>
<feature type="transmembrane region" description="Helical" evidence="1">
    <location>
        <begin position="108"/>
        <end position="129"/>
    </location>
</feature>
<keyword evidence="3" id="KW-1185">Reference proteome</keyword>
<dbReference type="OrthoDB" id="6257051at2759"/>
<dbReference type="EMBL" id="UYRS01018708">
    <property type="protein sequence ID" value="VDK39343.1"/>
    <property type="molecule type" value="Genomic_DNA"/>
</dbReference>
<accession>A0A0R3WBG1</accession>
<dbReference type="WBParaSite" id="TASK_0000797501-mRNA-1">
    <property type="protein sequence ID" value="TASK_0000797501-mRNA-1"/>
    <property type="gene ID" value="TASK_0000797501"/>
</dbReference>
<protein>
    <submittedName>
        <fullName evidence="4">MARVEL domain-containing protein</fullName>
    </submittedName>
</protein>
<evidence type="ECO:0000313" key="2">
    <source>
        <dbReference type="EMBL" id="VDK39343.1"/>
    </source>
</evidence>
<keyword evidence="1" id="KW-0812">Transmembrane</keyword>
<feature type="transmembrane region" description="Helical" evidence="1">
    <location>
        <begin position="83"/>
        <end position="102"/>
    </location>
</feature>
<dbReference type="Proteomes" id="UP000282613">
    <property type="component" value="Unassembled WGS sequence"/>
</dbReference>
<keyword evidence="1" id="KW-0472">Membrane</keyword>
<organism evidence="4">
    <name type="scientific">Taenia asiatica</name>
    <name type="common">Asian tapeworm</name>
    <dbReference type="NCBI Taxonomy" id="60517"/>
    <lineage>
        <taxon>Eukaryota</taxon>
        <taxon>Metazoa</taxon>
        <taxon>Spiralia</taxon>
        <taxon>Lophotrochozoa</taxon>
        <taxon>Platyhelminthes</taxon>
        <taxon>Cestoda</taxon>
        <taxon>Eucestoda</taxon>
        <taxon>Cyclophyllidea</taxon>
        <taxon>Taeniidae</taxon>
        <taxon>Taenia</taxon>
    </lineage>
</organism>
<keyword evidence="1" id="KW-1133">Transmembrane helix</keyword>
<proteinExistence type="predicted"/>
<evidence type="ECO:0000313" key="3">
    <source>
        <dbReference type="Proteomes" id="UP000282613"/>
    </source>
</evidence>
<evidence type="ECO:0000313" key="4">
    <source>
        <dbReference type="WBParaSite" id="TASK_0000797501-mRNA-1"/>
    </source>
</evidence>
<reference evidence="4" key="1">
    <citation type="submission" date="2017-02" db="UniProtKB">
        <authorList>
            <consortium name="WormBaseParasite"/>
        </authorList>
    </citation>
    <scope>IDENTIFICATION</scope>
</reference>
<sequence length="137" mass="14774">MDILTLTAPLTCLSIGLGITSLVLPKWNCGGFFTTCTFTLVHLIIMAFIIGGMALISIVFFADICSACNTKWVPGPVCASYKIIIFAFGAASLMAGNLLYALMFVKSWSFLLSFSSSIVAVHVVLFAIFGSKCFRHN</sequence>
<evidence type="ECO:0000256" key="1">
    <source>
        <dbReference type="SAM" id="Phobius"/>
    </source>
</evidence>
<dbReference type="AlphaFoldDB" id="A0A0R3WBG1"/>
<gene>
    <name evidence="2" type="ORF">TASK_LOCUS7976</name>
</gene>
<reference evidence="2 3" key="2">
    <citation type="submission" date="2018-11" db="EMBL/GenBank/DDBJ databases">
        <authorList>
            <consortium name="Pathogen Informatics"/>
        </authorList>
    </citation>
    <scope>NUCLEOTIDE SEQUENCE [LARGE SCALE GENOMIC DNA]</scope>
</reference>
<name>A0A0R3WBG1_TAEAS</name>